<dbReference type="Pfam" id="PF04069">
    <property type="entry name" value="OpuAC"/>
    <property type="match status" value="1"/>
</dbReference>
<dbReference type="Gene3D" id="3.40.190.10">
    <property type="entry name" value="Periplasmic binding protein-like II"/>
    <property type="match status" value="1"/>
</dbReference>
<keyword evidence="3" id="KW-1185">Reference proteome</keyword>
<accession>A0A7X8THK6</accession>
<reference evidence="2 3" key="1">
    <citation type="submission" date="2020-04" db="EMBL/GenBank/DDBJ databases">
        <title>Nesterenkonia sp. nov., isolated from marine sediment.</title>
        <authorList>
            <person name="Zhang G."/>
        </authorList>
    </citation>
    <scope>NUCLEOTIDE SEQUENCE [LARGE SCALE GENOMIC DNA]</scope>
    <source>
        <strain evidence="2 3">MY13</strain>
    </source>
</reference>
<evidence type="ECO:0000259" key="1">
    <source>
        <dbReference type="Pfam" id="PF04069"/>
    </source>
</evidence>
<gene>
    <name evidence="2" type="ORF">HGQ17_02410</name>
</gene>
<feature type="domain" description="ABC-type glycine betaine transport system substrate-binding" evidence="1">
    <location>
        <begin position="202"/>
        <end position="318"/>
    </location>
</feature>
<name>A0A7X8THK6_9MICC</name>
<comment type="caution">
    <text evidence="2">The sequence shown here is derived from an EMBL/GenBank/DDBJ whole genome shotgun (WGS) entry which is preliminary data.</text>
</comment>
<evidence type="ECO:0000313" key="3">
    <source>
        <dbReference type="Proteomes" id="UP000523139"/>
    </source>
</evidence>
<dbReference type="Proteomes" id="UP000523139">
    <property type="component" value="Unassembled WGS sequence"/>
</dbReference>
<organism evidence="2 3">
    <name type="scientific">Nesterenkonia sedimenti</name>
    <dbReference type="NCBI Taxonomy" id="1463632"/>
    <lineage>
        <taxon>Bacteria</taxon>
        <taxon>Bacillati</taxon>
        <taxon>Actinomycetota</taxon>
        <taxon>Actinomycetes</taxon>
        <taxon>Micrococcales</taxon>
        <taxon>Micrococcaceae</taxon>
        <taxon>Nesterenkonia</taxon>
    </lineage>
</organism>
<evidence type="ECO:0000313" key="2">
    <source>
        <dbReference type="EMBL" id="NLS08871.1"/>
    </source>
</evidence>
<dbReference type="SUPFAM" id="SSF53850">
    <property type="entry name" value="Periplasmic binding protein-like II"/>
    <property type="match status" value="1"/>
</dbReference>
<dbReference type="RefSeq" id="WP_168886344.1">
    <property type="nucleotide sequence ID" value="NZ_JABAHY010000001.1"/>
</dbReference>
<dbReference type="EMBL" id="JABAHY010000001">
    <property type="protein sequence ID" value="NLS08871.1"/>
    <property type="molecule type" value="Genomic_DNA"/>
</dbReference>
<dbReference type="GO" id="GO:0043190">
    <property type="term" value="C:ATP-binding cassette (ABC) transporter complex"/>
    <property type="evidence" value="ECO:0007669"/>
    <property type="project" value="InterPro"/>
</dbReference>
<proteinExistence type="predicted"/>
<dbReference type="GO" id="GO:0022857">
    <property type="term" value="F:transmembrane transporter activity"/>
    <property type="evidence" value="ECO:0007669"/>
    <property type="project" value="InterPro"/>
</dbReference>
<dbReference type="AlphaFoldDB" id="A0A7X8THK6"/>
<dbReference type="PROSITE" id="PS51257">
    <property type="entry name" value="PROKAR_LIPOPROTEIN"/>
    <property type="match status" value="1"/>
</dbReference>
<protein>
    <recommendedName>
        <fullName evidence="1">ABC-type glycine betaine transport system substrate-binding domain-containing protein</fullName>
    </recommendedName>
</protein>
<sequence length="331" mass="35379">MTFAQRSGAAVLTAAMLITGCSSPPPPAPEPTGDDLEQAWRIAVGENQLDATIAQVYAIALNSHEVPTVVTEAEESAVDLAVALARGQQLAEDDSEDRYEMVVARTMPLAEALDPSAYSDTITASEVEYTPAASPEELTELIESRMDAAELLEPTAGVLGQGFHITSITAEEFELGGEDEDAEDFAPHCGELRMGLNEELTDAADQLAEVYDCVPAEMQTGSEEELVQLLITAEIDAALMTLSHPAAADHSLITFSDASRGFPQDQYAPVVSSEIADEVPEVVVEISEALDEDSLLTLRRLIEGENGLSPEDAAVYWLVEEGLLAEPDDWG</sequence>
<dbReference type="InterPro" id="IPR007210">
    <property type="entry name" value="ABC_Gly_betaine_transp_sub-bd"/>
</dbReference>